<evidence type="ECO:0000256" key="11">
    <source>
        <dbReference type="ARBA" id="ARBA00023136"/>
    </source>
</evidence>
<keyword evidence="4" id="KW-0597">Phosphoprotein</keyword>
<evidence type="ECO:0000256" key="3">
    <source>
        <dbReference type="ARBA" id="ARBA00010926"/>
    </source>
</evidence>
<comment type="similarity">
    <text evidence="2">Belongs to the cation transport ATPase (P-type) (TC 3.A.3) family. Type IIIA subfamily.</text>
</comment>
<dbReference type="InterPro" id="IPR014756">
    <property type="entry name" value="Ig_E-set"/>
</dbReference>
<feature type="region of interest" description="Disordered" evidence="12">
    <location>
        <begin position="1"/>
        <end position="65"/>
    </location>
</feature>
<dbReference type="SUPFAM" id="SSF160219">
    <property type="entry name" value="AMPKBI-like"/>
    <property type="match status" value="1"/>
</dbReference>
<dbReference type="InterPro" id="IPR037256">
    <property type="entry name" value="ASC_dom_sf"/>
</dbReference>
<proteinExistence type="inferred from homology"/>
<comment type="subcellular location">
    <subcellularLocation>
        <location evidence="1">Membrane</location>
        <topology evidence="1">Multi-pass membrane protein</topology>
    </subcellularLocation>
</comment>
<dbReference type="SUPFAM" id="SSF56784">
    <property type="entry name" value="HAD-like"/>
    <property type="match status" value="1"/>
</dbReference>
<dbReference type="SUPFAM" id="SSF81296">
    <property type="entry name" value="E set domains"/>
    <property type="match status" value="1"/>
</dbReference>
<dbReference type="PRINTS" id="PR00119">
    <property type="entry name" value="CATATPASE"/>
</dbReference>
<dbReference type="InterPro" id="IPR043554">
    <property type="entry name" value="KINB"/>
</dbReference>
<evidence type="ECO:0000256" key="9">
    <source>
        <dbReference type="ARBA" id="ARBA00022842"/>
    </source>
</evidence>
<dbReference type="SMART" id="SM01010">
    <property type="entry name" value="AMPKBI"/>
    <property type="match status" value="1"/>
</dbReference>
<dbReference type="InterPro" id="IPR006828">
    <property type="entry name" value="ASC_dom"/>
</dbReference>
<dbReference type="Gene3D" id="2.60.40.10">
    <property type="entry name" value="Immunoglobulins"/>
    <property type="match status" value="1"/>
</dbReference>
<keyword evidence="7" id="KW-0547">Nucleotide-binding</keyword>
<dbReference type="PANTHER" id="PTHR46316">
    <property type="entry name" value="SNF1-RELATED PROTEIN KINASE REGULATORY SUBUNIT BETA-1"/>
    <property type="match status" value="1"/>
</dbReference>
<dbReference type="InterPro" id="IPR013783">
    <property type="entry name" value="Ig-like_fold"/>
</dbReference>
<keyword evidence="8" id="KW-0067">ATP-binding</keyword>
<dbReference type="InterPro" id="IPR001757">
    <property type="entry name" value="P_typ_ATPase"/>
</dbReference>
<dbReference type="PANTHER" id="PTHR46316:SF2">
    <property type="entry name" value="SNF1-RELATED PROTEIN KINASE REGULATORY SUBUNIT BETA-2"/>
    <property type="match status" value="1"/>
</dbReference>
<dbReference type="Gene3D" id="6.20.250.60">
    <property type="match status" value="1"/>
</dbReference>
<evidence type="ECO:0000256" key="6">
    <source>
        <dbReference type="ARBA" id="ARBA00022723"/>
    </source>
</evidence>
<dbReference type="EMBL" id="JAPFFL010000001">
    <property type="protein sequence ID" value="KAJ6749373.1"/>
    <property type="molecule type" value="Genomic_DNA"/>
</dbReference>
<name>A0A9Q0VJ70_SALVM</name>
<dbReference type="FunFam" id="3.40.50.1000:FF:000211">
    <property type="entry name" value="Plasma membrane ATPase"/>
    <property type="match status" value="1"/>
</dbReference>
<dbReference type="Pfam" id="PF16561">
    <property type="entry name" value="AMPK1_CBM"/>
    <property type="match status" value="1"/>
</dbReference>
<dbReference type="GO" id="GO:0016887">
    <property type="term" value="F:ATP hydrolysis activity"/>
    <property type="evidence" value="ECO:0007669"/>
    <property type="project" value="InterPro"/>
</dbReference>
<dbReference type="GO" id="GO:0016020">
    <property type="term" value="C:membrane"/>
    <property type="evidence" value="ECO:0007669"/>
    <property type="project" value="UniProtKB-SubCell"/>
</dbReference>
<reference evidence="14" key="1">
    <citation type="submission" date="2022-11" db="EMBL/GenBank/DDBJ databases">
        <authorList>
            <person name="Hyden B.L."/>
            <person name="Feng K."/>
            <person name="Yates T."/>
            <person name="Jawdy S."/>
            <person name="Smart L.B."/>
            <person name="Muchero W."/>
        </authorList>
    </citation>
    <scope>NUCLEOTIDE SEQUENCE</scope>
    <source>
        <tissue evidence="14">Shoot tip</tissue>
    </source>
</reference>
<keyword evidence="6" id="KW-0479">Metal-binding</keyword>
<dbReference type="Gene3D" id="3.40.50.1000">
    <property type="entry name" value="HAD superfamily/HAD-like"/>
    <property type="match status" value="1"/>
</dbReference>
<comment type="caution">
    <text evidence="14">The sequence shown here is derived from an EMBL/GenBank/DDBJ whole genome shotgun (WGS) entry which is preliminary data.</text>
</comment>
<evidence type="ECO:0000313" key="14">
    <source>
        <dbReference type="EMBL" id="KAJ6749373.1"/>
    </source>
</evidence>
<accession>A0A9Q0VJ70</accession>
<comment type="similarity">
    <text evidence="3">Belongs to the 5'-AMP-activated protein kinase beta subunit family.</text>
</comment>
<keyword evidence="5" id="KW-0812">Transmembrane</keyword>
<evidence type="ECO:0000256" key="4">
    <source>
        <dbReference type="ARBA" id="ARBA00022553"/>
    </source>
</evidence>
<dbReference type="Proteomes" id="UP001151529">
    <property type="component" value="Chromosome 16"/>
</dbReference>
<dbReference type="InterPro" id="IPR023214">
    <property type="entry name" value="HAD_sf"/>
</dbReference>
<keyword evidence="10" id="KW-1133">Transmembrane helix</keyword>
<organism evidence="14 15">
    <name type="scientific">Salix viminalis</name>
    <name type="common">Common osier</name>
    <name type="synonym">Basket willow</name>
    <dbReference type="NCBI Taxonomy" id="40686"/>
    <lineage>
        <taxon>Eukaryota</taxon>
        <taxon>Viridiplantae</taxon>
        <taxon>Streptophyta</taxon>
        <taxon>Embryophyta</taxon>
        <taxon>Tracheophyta</taxon>
        <taxon>Spermatophyta</taxon>
        <taxon>Magnoliopsida</taxon>
        <taxon>eudicotyledons</taxon>
        <taxon>Gunneridae</taxon>
        <taxon>Pentapetalae</taxon>
        <taxon>rosids</taxon>
        <taxon>fabids</taxon>
        <taxon>Malpighiales</taxon>
        <taxon>Salicaceae</taxon>
        <taxon>Saliceae</taxon>
        <taxon>Salix</taxon>
    </lineage>
</organism>
<reference evidence="14" key="2">
    <citation type="journal article" date="2023" name="Int. J. Mol. Sci.">
        <title>De Novo Assembly and Annotation of 11 Diverse Shrub Willow (Salix) Genomes Reveals Novel Gene Organization in Sex-Linked Regions.</title>
        <authorList>
            <person name="Hyden B."/>
            <person name="Feng K."/>
            <person name="Yates T.B."/>
            <person name="Jawdy S."/>
            <person name="Cereghino C."/>
            <person name="Smart L.B."/>
            <person name="Muchero W."/>
        </authorList>
    </citation>
    <scope>NUCLEOTIDE SEQUENCE [LARGE SCALE GENOMIC DNA]</scope>
    <source>
        <tissue evidence="14">Shoot tip</tissue>
    </source>
</reference>
<keyword evidence="11" id="KW-0472">Membrane</keyword>
<dbReference type="InterPro" id="IPR036412">
    <property type="entry name" value="HAD-like_sf"/>
</dbReference>
<keyword evidence="15" id="KW-1185">Reference proteome</keyword>
<dbReference type="PRINTS" id="PR00120">
    <property type="entry name" value="HATPASE"/>
</dbReference>
<dbReference type="GO" id="GO:0046872">
    <property type="term" value="F:metal ion binding"/>
    <property type="evidence" value="ECO:0007669"/>
    <property type="project" value="UniProtKB-KW"/>
</dbReference>
<evidence type="ECO:0000313" key="15">
    <source>
        <dbReference type="Proteomes" id="UP001151529"/>
    </source>
</evidence>
<keyword evidence="9" id="KW-0460">Magnesium</keyword>
<protein>
    <recommendedName>
        <fullName evidence="13">Association with the SNF1 complex (ASC) domain-containing protein</fullName>
    </recommendedName>
</protein>
<sequence>MGNVNGREEEGAISPSSGDGVGFGEGESNNSSEVMVASDESHVTYPAQPPEMMGQSPPHSPRASHSPLMFTPQVPVVPLQRPDEIQVPSHSWMQNSLGYEEMCNEQGIPTMITWAYGGKEVAVEGSWDDWKTRIPLQRSGKDYTIMKVLPSGVYQYRFIVDGQWRYAPDLPWAKDDSGNTYNTLDLQDFVPEDLESISGFEPPHSPESSYSNLQLSNEDYAKEPPMVPPHLQMTLLNVPPSYMEIPPPLSRPQHVVLNHLYMQKGKSGPTVVALGSTHRFSAKYVTVVLYKSLQRVDPPRHDSAETIRRALDHGGNVKMITGDQLAIGKETGRMLGMGTNVYPSPSPLGDSKDESIASIPVDQLAEKADGMLESSQHKHEIVRKIQERKDICCMTGDGVNDGPTLKKVDIGMPAAEATDAARSASDIVLTEPGLSVIISVVLTSRAIF</sequence>
<evidence type="ECO:0000256" key="8">
    <source>
        <dbReference type="ARBA" id="ARBA00022840"/>
    </source>
</evidence>
<dbReference type="CDD" id="cd02859">
    <property type="entry name" value="E_set_AMPKbeta_like_N"/>
    <property type="match status" value="1"/>
</dbReference>
<dbReference type="InterPro" id="IPR032640">
    <property type="entry name" value="AMPK1_CBM"/>
</dbReference>
<evidence type="ECO:0000256" key="12">
    <source>
        <dbReference type="SAM" id="MobiDB-lite"/>
    </source>
</evidence>
<evidence type="ECO:0000256" key="10">
    <source>
        <dbReference type="ARBA" id="ARBA00022989"/>
    </source>
</evidence>
<feature type="compositionally biased region" description="Basic and acidic residues" evidence="12">
    <location>
        <begin position="1"/>
        <end position="10"/>
    </location>
</feature>
<gene>
    <name evidence="14" type="ORF">OIU85_000062</name>
</gene>
<dbReference type="GO" id="GO:0009507">
    <property type="term" value="C:chloroplast"/>
    <property type="evidence" value="ECO:0007669"/>
    <property type="project" value="UniProtKB-ARBA"/>
</dbReference>
<dbReference type="OrthoDB" id="531008at2759"/>
<dbReference type="GO" id="GO:0005524">
    <property type="term" value="F:ATP binding"/>
    <property type="evidence" value="ECO:0007669"/>
    <property type="project" value="UniProtKB-KW"/>
</dbReference>
<feature type="domain" description="Association with the SNF1 complex (ASC)" evidence="13">
    <location>
        <begin position="203"/>
        <end position="293"/>
    </location>
</feature>
<evidence type="ECO:0000256" key="1">
    <source>
        <dbReference type="ARBA" id="ARBA00004141"/>
    </source>
</evidence>
<dbReference type="AlphaFoldDB" id="A0A9Q0VJ70"/>
<evidence type="ECO:0000256" key="5">
    <source>
        <dbReference type="ARBA" id="ARBA00022692"/>
    </source>
</evidence>
<evidence type="ECO:0000256" key="7">
    <source>
        <dbReference type="ARBA" id="ARBA00022741"/>
    </source>
</evidence>
<dbReference type="Pfam" id="PF04739">
    <property type="entry name" value="AMPKBI"/>
    <property type="match status" value="1"/>
</dbReference>
<evidence type="ECO:0000256" key="2">
    <source>
        <dbReference type="ARBA" id="ARBA00008804"/>
    </source>
</evidence>
<evidence type="ECO:0000259" key="13">
    <source>
        <dbReference type="SMART" id="SM01010"/>
    </source>
</evidence>